<dbReference type="Pfam" id="PF03358">
    <property type="entry name" value="FMN_red"/>
    <property type="match status" value="1"/>
</dbReference>
<dbReference type="AlphaFoldDB" id="A0A478FQ03"/>
<evidence type="ECO:0000259" key="1">
    <source>
        <dbReference type="Pfam" id="PF03358"/>
    </source>
</evidence>
<dbReference type="GO" id="GO:0010181">
    <property type="term" value="F:FMN binding"/>
    <property type="evidence" value="ECO:0007669"/>
    <property type="project" value="TreeGrafter"/>
</dbReference>
<dbReference type="GO" id="GO:0016491">
    <property type="term" value="F:oxidoreductase activity"/>
    <property type="evidence" value="ECO:0007669"/>
    <property type="project" value="InterPro"/>
</dbReference>
<accession>A0A478FQ03</accession>
<dbReference type="Gene3D" id="3.40.50.360">
    <property type="match status" value="1"/>
</dbReference>
<dbReference type="SUPFAM" id="SSF52218">
    <property type="entry name" value="Flavoproteins"/>
    <property type="match status" value="1"/>
</dbReference>
<proteinExistence type="predicted"/>
<dbReference type="InterPro" id="IPR005025">
    <property type="entry name" value="FMN_Rdtase-like_dom"/>
</dbReference>
<dbReference type="EMBL" id="BIMN01000001">
    <property type="protein sequence ID" value="GCE63352.1"/>
    <property type="molecule type" value="Genomic_DNA"/>
</dbReference>
<name>A0A478FQ03_9MOLU</name>
<protein>
    <submittedName>
        <fullName evidence="2">NADPH-dependent FMN reductase</fullName>
    </submittedName>
</protein>
<reference evidence="2 3" key="1">
    <citation type="submission" date="2019-01" db="EMBL/GenBank/DDBJ databases">
        <title>Draft genome sequences of Candidatus Mycoplasma haemohominis SWG34-3 identified from a patient with pyrexia, anemia and liver dysfunction.</title>
        <authorList>
            <person name="Sekizuka T."/>
            <person name="Hattori N."/>
            <person name="Katano H."/>
            <person name="Takuma T."/>
            <person name="Ito T."/>
            <person name="Arai N."/>
            <person name="Yanai R."/>
            <person name="Ishii S."/>
            <person name="Miura Y."/>
            <person name="Tokunaga T."/>
            <person name="Watanabe H."/>
            <person name="Nomura N."/>
            <person name="Eguchi J."/>
            <person name="Arai T."/>
            <person name="Hasegawa H."/>
            <person name="Nakamaki T."/>
            <person name="Wakita T."/>
            <person name="Niki Y."/>
            <person name="Kuroda M."/>
        </authorList>
    </citation>
    <scope>NUCLEOTIDE SEQUENCE [LARGE SCALE GENOMIC DNA]</scope>
    <source>
        <strain evidence="2">SWG34-3</strain>
    </source>
</reference>
<comment type="caution">
    <text evidence="2">The sequence shown here is derived from an EMBL/GenBank/DDBJ whole genome shotgun (WGS) entry which is preliminary data.</text>
</comment>
<feature type="domain" description="NADPH-dependent FMN reductase-like" evidence="1">
    <location>
        <begin position="13"/>
        <end position="124"/>
    </location>
</feature>
<organism evidence="2 3">
    <name type="scientific">Candidatus Mycoplasma haematohominis</name>
    <dbReference type="NCBI Taxonomy" id="1494318"/>
    <lineage>
        <taxon>Bacteria</taxon>
        <taxon>Bacillati</taxon>
        <taxon>Mycoplasmatota</taxon>
        <taxon>Mollicutes</taxon>
        <taxon>Mycoplasmataceae</taxon>
        <taxon>Mycoplasma</taxon>
    </lineage>
</organism>
<dbReference type="PANTHER" id="PTHR30543:SF21">
    <property type="entry name" value="NAD(P)H-DEPENDENT FMN REDUCTASE LOT6"/>
    <property type="match status" value="1"/>
</dbReference>
<dbReference type="Proteomes" id="UP000324831">
    <property type="component" value="Unassembled WGS sequence"/>
</dbReference>
<sequence>MKWKNEIFDNTTLLISASSGETSINAKVYKYCLNYLQQKKIKCQTLDLKKFKATPILCDSKQIPKEIEEIYKCIKDPKHLIFFVPEHNGYFSAFFKNILDWLSLKQKNFLKNKKIILISASTTQKDKRIMEPAALNTMKIFEPENIEFINFKEYSEEKIPNFVKAIFV</sequence>
<dbReference type="PANTHER" id="PTHR30543">
    <property type="entry name" value="CHROMATE REDUCTASE"/>
    <property type="match status" value="1"/>
</dbReference>
<evidence type="ECO:0000313" key="2">
    <source>
        <dbReference type="EMBL" id="GCE63352.1"/>
    </source>
</evidence>
<evidence type="ECO:0000313" key="3">
    <source>
        <dbReference type="Proteomes" id="UP000324831"/>
    </source>
</evidence>
<dbReference type="GO" id="GO:0005829">
    <property type="term" value="C:cytosol"/>
    <property type="evidence" value="ECO:0007669"/>
    <property type="project" value="TreeGrafter"/>
</dbReference>
<dbReference type="InterPro" id="IPR029039">
    <property type="entry name" value="Flavoprotein-like_sf"/>
</dbReference>
<dbReference type="InterPro" id="IPR050712">
    <property type="entry name" value="NAD(P)H-dep_reductase"/>
</dbReference>
<gene>
    <name evidence="2" type="ORF">MHSWG343_03410</name>
</gene>